<protein>
    <submittedName>
        <fullName evidence="1">Uncharacterized protein</fullName>
    </submittedName>
</protein>
<sequence length="266" mass="29841">MKFLHTPILLFLLVMSISGCQKNDNFLIKEEAFAVITSGYNGSSSQLQITIDTMTLKYPIEPNGSFKRTDKYTFREGQDQVKLMITEKDSGKKIYEGEVKRGEYSLSIDLLYVGGKLVEKPDLPADKPGFRQASYLFIPALSGYTGDIDIVYFKNHEVVLNGMLVPEISEELARITAKPNTFSPFIEAPIFTGGRTEINGKIYFVNQSTQFFKSGTNIPYYEDAGFTIGQYATFPYLTSVKPERIGVTEAGSAADKRIDSYLQVRF</sequence>
<keyword evidence="2" id="KW-1185">Reference proteome</keyword>
<evidence type="ECO:0000313" key="2">
    <source>
        <dbReference type="Proteomes" id="UP000295620"/>
    </source>
</evidence>
<proteinExistence type="predicted"/>
<dbReference type="Proteomes" id="UP000295620">
    <property type="component" value="Unassembled WGS sequence"/>
</dbReference>
<gene>
    <name evidence="1" type="ORF">ATK78_2777</name>
</gene>
<dbReference type="EMBL" id="SNYC01000005">
    <property type="protein sequence ID" value="TDQ08269.1"/>
    <property type="molecule type" value="Genomic_DNA"/>
</dbReference>
<dbReference type="RefSeq" id="WP_133576659.1">
    <property type="nucleotide sequence ID" value="NZ_SNYC01000005.1"/>
</dbReference>
<name>A0A4R6SV00_9SPHI</name>
<accession>A0A4R6SV00</accession>
<organism evidence="1 2">
    <name type="scientific">Pedobacter metabolipauper</name>
    <dbReference type="NCBI Taxonomy" id="425513"/>
    <lineage>
        <taxon>Bacteria</taxon>
        <taxon>Pseudomonadati</taxon>
        <taxon>Bacteroidota</taxon>
        <taxon>Sphingobacteriia</taxon>
        <taxon>Sphingobacteriales</taxon>
        <taxon>Sphingobacteriaceae</taxon>
        <taxon>Pedobacter</taxon>
    </lineage>
</organism>
<dbReference type="OrthoDB" id="662785at2"/>
<dbReference type="AlphaFoldDB" id="A0A4R6SV00"/>
<reference evidence="1 2" key="1">
    <citation type="submission" date="2019-03" db="EMBL/GenBank/DDBJ databases">
        <title>Genomic Encyclopedia of Archaeal and Bacterial Type Strains, Phase II (KMG-II): from individual species to whole genera.</title>
        <authorList>
            <person name="Goeker M."/>
        </authorList>
    </citation>
    <scope>NUCLEOTIDE SEQUENCE [LARGE SCALE GENOMIC DNA]</scope>
    <source>
        <strain evidence="1 2">DSM 19035</strain>
    </source>
</reference>
<dbReference type="PROSITE" id="PS51257">
    <property type="entry name" value="PROKAR_LIPOPROTEIN"/>
    <property type="match status" value="1"/>
</dbReference>
<comment type="caution">
    <text evidence="1">The sequence shown here is derived from an EMBL/GenBank/DDBJ whole genome shotgun (WGS) entry which is preliminary data.</text>
</comment>
<evidence type="ECO:0000313" key="1">
    <source>
        <dbReference type="EMBL" id="TDQ08269.1"/>
    </source>
</evidence>